<accession>A0A1G5LCE6</accession>
<feature type="coiled-coil region" evidence="1">
    <location>
        <begin position="45"/>
        <end position="79"/>
    </location>
</feature>
<evidence type="ECO:0000256" key="2">
    <source>
        <dbReference type="SAM" id="Phobius"/>
    </source>
</evidence>
<keyword evidence="2" id="KW-0472">Membrane</keyword>
<dbReference type="EMBL" id="FMUS01000051">
    <property type="protein sequence ID" value="SCZ10613.1"/>
    <property type="molecule type" value="Genomic_DNA"/>
</dbReference>
<evidence type="ECO:0008006" key="5">
    <source>
        <dbReference type="Google" id="ProtNLM"/>
    </source>
</evidence>
<dbReference type="Proteomes" id="UP000198636">
    <property type="component" value="Unassembled WGS sequence"/>
</dbReference>
<keyword evidence="2" id="KW-0812">Transmembrane</keyword>
<protein>
    <recommendedName>
        <fullName evidence="5">DUF4829 domain-containing protein</fullName>
    </recommendedName>
</protein>
<proteinExistence type="predicted"/>
<dbReference type="OrthoDB" id="5471167at2"/>
<dbReference type="AlphaFoldDB" id="A0A1G5LCE6"/>
<gene>
    <name evidence="3" type="ORF">SAMN03080606_04300</name>
</gene>
<sequence length="175" mass="20306">MIKLKNQPILWIAVVLTLALVLTISFIANLQGKFGEVEAAFKESQQNYEDERAEWESIKENLTDEINKLNSALEEEQQSIIYKQHEYTTIHHLKALGFESSPIEIVEDLRSKPELIPFDGVLGGTMFFHEEVLILTHNWVFASFEDGHIGGYMILEYSFDEEKDIQWRIIEAELF</sequence>
<dbReference type="STRING" id="1120976.SAMN03080606_04300"/>
<keyword evidence="1" id="KW-0175">Coiled coil</keyword>
<reference evidence="3 4" key="1">
    <citation type="submission" date="2016-10" db="EMBL/GenBank/DDBJ databases">
        <authorList>
            <person name="de Groot N.N."/>
        </authorList>
    </citation>
    <scope>NUCLEOTIDE SEQUENCE [LARGE SCALE GENOMIC DNA]</scope>
    <source>
        <strain evidence="3 4">DSM 18978</strain>
    </source>
</reference>
<evidence type="ECO:0000256" key="1">
    <source>
        <dbReference type="SAM" id="Coils"/>
    </source>
</evidence>
<evidence type="ECO:0000313" key="3">
    <source>
        <dbReference type="EMBL" id="SCZ10613.1"/>
    </source>
</evidence>
<evidence type="ECO:0000313" key="4">
    <source>
        <dbReference type="Proteomes" id="UP000198636"/>
    </source>
</evidence>
<feature type="transmembrane region" description="Helical" evidence="2">
    <location>
        <begin position="9"/>
        <end position="28"/>
    </location>
</feature>
<dbReference type="RefSeq" id="WP_091547646.1">
    <property type="nucleotide sequence ID" value="NZ_FMUS01000051.1"/>
</dbReference>
<organism evidence="3 4">
    <name type="scientific">Alkaliphilus peptidifermentans DSM 18978</name>
    <dbReference type="NCBI Taxonomy" id="1120976"/>
    <lineage>
        <taxon>Bacteria</taxon>
        <taxon>Bacillati</taxon>
        <taxon>Bacillota</taxon>
        <taxon>Clostridia</taxon>
        <taxon>Peptostreptococcales</taxon>
        <taxon>Natronincolaceae</taxon>
        <taxon>Alkaliphilus</taxon>
    </lineage>
</organism>
<name>A0A1G5LCE6_9FIRM</name>
<keyword evidence="4" id="KW-1185">Reference proteome</keyword>
<keyword evidence="2" id="KW-1133">Transmembrane helix</keyword>